<reference evidence="1" key="1">
    <citation type="submission" date="2014-03" db="EMBL/GenBank/DDBJ databases">
        <authorList>
            <person name="Genoscope - CEA"/>
        </authorList>
    </citation>
    <scope>NUCLEOTIDE SEQUENCE [LARGE SCALE GENOMIC DNA]</scope>
    <source>
        <strain evidence="1">CF27</strain>
    </source>
</reference>
<evidence type="ECO:0008006" key="2">
    <source>
        <dbReference type="Google" id="ProtNLM"/>
    </source>
</evidence>
<evidence type="ECO:0000313" key="1">
    <source>
        <dbReference type="EMBL" id="CDQ11910.1"/>
    </source>
</evidence>
<dbReference type="EMBL" id="CCCS020000057">
    <property type="protein sequence ID" value="CDQ11910.1"/>
    <property type="molecule type" value="Genomic_DNA"/>
</dbReference>
<reference evidence="1" key="2">
    <citation type="submission" date="2014-07" db="EMBL/GenBank/DDBJ databases">
        <title>Initial genome analysis of the psychrotolerant acidophile Acidithiobacillus ferrivorans CF27: insights into iron and sulfur oxidation pathways and into biofilm formation.</title>
        <authorList>
            <person name="Talla E."/>
            <person name="Hedrich S."/>
            <person name="Mangenot S."/>
            <person name="Ji B."/>
            <person name="Johnson D.B."/>
            <person name="Barbe V."/>
            <person name="Bonnefoy V."/>
        </authorList>
    </citation>
    <scope>NUCLEOTIDE SEQUENCE [LARGE SCALE GENOMIC DNA]</scope>
    <source>
        <strain evidence="1">CF27</strain>
    </source>
</reference>
<gene>
    <name evidence="1" type="ORF">AFERRI_600136</name>
</gene>
<sequence length="75" mass="8418">MESTLANMFLASIQGKDIAEYRDTILADGYSPITVRRSLSLLSHMQVAAITGHKTLQMLKRYPHLRAEDLVKMLG</sequence>
<proteinExistence type="predicted"/>
<accession>A0A060UU37</accession>
<dbReference type="AlphaFoldDB" id="A0A060UU37"/>
<protein>
    <recommendedName>
        <fullName evidence="2">Integrase</fullName>
    </recommendedName>
</protein>
<comment type="caution">
    <text evidence="1">The sequence shown here is derived from an EMBL/GenBank/DDBJ whole genome shotgun (WGS) entry which is preliminary data.</text>
</comment>
<name>A0A060UU37_9PROT</name>
<organism evidence="1">
    <name type="scientific">Acidithiobacillus ferrivorans</name>
    <dbReference type="NCBI Taxonomy" id="160808"/>
    <lineage>
        <taxon>Bacteria</taxon>
        <taxon>Pseudomonadati</taxon>
        <taxon>Pseudomonadota</taxon>
        <taxon>Acidithiobacillia</taxon>
        <taxon>Acidithiobacillales</taxon>
        <taxon>Acidithiobacillaceae</taxon>
        <taxon>Acidithiobacillus</taxon>
    </lineage>
</organism>